<dbReference type="STRING" id="1965070.A0A3S3SC75"/>
<dbReference type="GO" id="GO:0000175">
    <property type="term" value="F:3'-5'-RNA exonuclease activity"/>
    <property type="evidence" value="ECO:0007669"/>
    <property type="project" value="TreeGrafter"/>
</dbReference>
<dbReference type="EMBL" id="NCKU01001390">
    <property type="protein sequence ID" value="RWS12222.1"/>
    <property type="molecule type" value="Genomic_DNA"/>
</dbReference>
<organism evidence="3 5">
    <name type="scientific">Dinothrombium tinctorium</name>
    <dbReference type="NCBI Taxonomy" id="1965070"/>
    <lineage>
        <taxon>Eukaryota</taxon>
        <taxon>Metazoa</taxon>
        <taxon>Ecdysozoa</taxon>
        <taxon>Arthropoda</taxon>
        <taxon>Chelicerata</taxon>
        <taxon>Arachnida</taxon>
        <taxon>Acari</taxon>
        <taxon>Acariformes</taxon>
        <taxon>Trombidiformes</taxon>
        <taxon>Prostigmata</taxon>
        <taxon>Anystina</taxon>
        <taxon>Parasitengona</taxon>
        <taxon>Trombidioidea</taxon>
        <taxon>Trombidiidae</taxon>
        <taxon>Dinothrombium</taxon>
    </lineage>
</organism>
<reference evidence="3 5" key="1">
    <citation type="journal article" date="2018" name="Gigascience">
        <title>Genomes of trombidid mites reveal novel predicted allergens and laterally-transferred genes associated with secondary metabolism.</title>
        <authorList>
            <person name="Dong X."/>
            <person name="Chaisiri K."/>
            <person name="Xia D."/>
            <person name="Armstrong S.D."/>
            <person name="Fang Y."/>
            <person name="Donnelly M.J."/>
            <person name="Kadowaki T."/>
            <person name="McGarry J.W."/>
            <person name="Darby A.C."/>
            <person name="Makepeace B.L."/>
        </authorList>
    </citation>
    <scope>NUCLEOTIDE SEQUENCE [LARGE SCALE GENOMIC DNA]</scope>
    <source>
        <strain evidence="3">UoL-WK</strain>
    </source>
</reference>
<dbReference type="GO" id="GO:0005783">
    <property type="term" value="C:endoplasmic reticulum"/>
    <property type="evidence" value="ECO:0007669"/>
    <property type="project" value="TreeGrafter"/>
</dbReference>
<dbReference type="InterPro" id="IPR036397">
    <property type="entry name" value="RNaseH_sf"/>
</dbReference>
<dbReference type="InterPro" id="IPR006941">
    <property type="entry name" value="RNase_CAF1"/>
</dbReference>
<evidence type="ECO:0000313" key="2">
    <source>
        <dbReference type="EMBL" id="RWS12161.1"/>
    </source>
</evidence>
<evidence type="ECO:0000256" key="1">
    <source>
        <dbReference type="ARBA" id="ARBA00008372"/>
    </source>
</evidence>
<dbReference type="AlphaFoldDB" id="A0A3S3SC75"/>
<dbReference type="GO" id="GO:1990432">
    <property type="term" value="P:siRNA 3'-end processing"/>
    <property type="evidence" value="ECO:0007669"/>
    <property type="project" value="TreeGrafter"/>
</dbReference>
<comment type="caution">
    <text evidence="3">The sequence shown here is derived from an EMBL/GenBank/DDBJ whole genome shotgun (WGS) entry which is preliminary data.</text>
</comment>
<dbReference type="OrthoDB" id="414075at2759"/>
<gene>
    <name evidence="3" type="ORF">B4U79_02613</name>
    <name evidence="4" type="ORF">B4U79_06738</name>
    <name evidence="2" type="ORF">B4U79_12513</name>
</gene>
<dbReference type="InterPro" id="IPR051181">
    <property type="entry name" value="CAF1_poly(A)_ribonucleases"/>
</dbReference>
<evidence type="ECO:0000313" key="4">
    <source>
        <dbReference type="EMBL" id="RWS12222.1"/>
    </source>
</evidence>
<protein>
    <submittedName>
        <fullName evidence="3">Poly(A)-specific ribonuclease PARN-like domain-containing protein 1</fullName>
    </submittedName>
</protein>
<accession>A0A3S3SC75</accession>
<dbReference type="GO" id="GO:0003723">
    <property type="term" value="F:RNA binding"/>
    <property type="evidence" value="ECO:0007669"/>
    <property type="project" value="TreeGrafter"/>
</dbReference>
<keyword evidence="5" id="KW-1185">Reference proteome</keyword>
<dbReference type="SUPFAM" id="SSF53098">
    <property type="entry name" value="Ribonuclease H-like"/>
    <property type="match status" value="1"/>
</dbReference>
<dbReference type="EMBL" id="NCKU01001402">
    <property type="protein sequence ID" value="RWS12176.1"/>
    <property type="molecule type" value="Genomic_DNA"/>
</dbReference>
<dbReference type="PANTHER" id="PTHR15092:SF22">
    <property type="entry name" value="POLY(A)-SPECIFIC RIBONUCLEASE PNLDC1"/>
    <property type="match status" value="1"/>
</dbReference>
<evidence type="ECO:0000313" key="5">
    <source>
        <dbReference type="Proteomes" id="UP000285301"/>
    </source>
</evidence>
<name>A0A3S3SC75_9ACAR</name>
<dbReference type="EMBL" id="NCKU01001410">
    <property type="protein sequence ID" value="RWS12161.1"/>
    <property type="molecule type" value="Genomic_DNA"/>
</dbReference>
<dbReference type="GO" id="GO:0005634">
    <property type="term" value="C:nucleus"/>
    <property type="evidence" value="ECO:0007669"/>
    <property type="project" value="TreeGrafter"/>
</dbReference>
<proteinExistence type="inferred from homology"/>
<dbReference type="PANTHER" id="PTHR15092">
    <property type="entry name" value="POLY A -SPECIFIC RIBONUCLEASE/TARGET OF EGR1, MEMBER 1"/>
    <property type="match status" value="1"/>
</dbReference>
<evidence type="ECO:0000313" key="3">
    <source>
        <dbReference type="EMBL" id="RWS12176.1"/>
    </source>
</evidence>
<dbReference type="Proteomes" id="UP000285301">
    <property type="component" value="Unassembled WGS sequence"/>
</dbReference>
<dbReference type="InterPro" id="IPR012337">
    <property type="entry name" value="RNaseH-like_sf"/>
</dbReference>
<dbReference type="GO" id="GO:1990431">
    <property type="term" value="P:priRNA 3'-end processing"/>
    <property type="evidence" value="ECO:0007669"/>
    <property type="project" value="TreeGrafter"/>
</dbReference>
<comment type="similarity">
    <text evidence="1">Belongs to the CAF1 family.</text>
</comment>
<dbReference type="Gene3D" id="3.30.420.10">
    <property type="entry name" value="Ribonuclease H-like superfamily/Ribonuclease H"/>
    <property type="match status" value="2"/>
</dbReference>
<reference evidence="3" key="2">
    <citation type="submission" date="2018-11" db="EMBL/GenBank/DDBJ databases">
        <title>Trombidioid mite genomics.</title>
        <authorList>
            <person name="Dong X."/>
        </authorList>
    </citation>
    <scope>NUCLEOTIDE SEQUENCE</scope>
    <source>
        <strain evidence="3">UoL-WK</strain>
    </source>
</reference>
<dbReference type="GO" id="GO:0000289">
    <property type="term" value="P:nuclear-transcribed mRNA poly(A) tail shortening"/>
    <property type="evidence" value="ECO:0007669"/>
    <property type="project" value="TreeGrafter"/>
</dbReference>
<dbReference type="Pfam" id="PF04857">
    <property type="entry name" value="CAF1"/>
    <property type="match status" value="1"/>
</dbReference>
<sequence>MIEVTNENFEQLLPSIEETIRMASFVAIDMELSGLNASPALKPTLFDSIEERYRKQRETVNRFVCCQFGLTCFKRDPFVNKYTAKSFGFYLCPRSLGESRSKRFAFDASAVEFLSDYGLDFSKVLNAGIPYLNEEEEYSLKQDLANDCLIELSKQTTAEFEYISSKITKWIASFENDKKQEWSESFYVDYVPSVNDFSNYLLIKELRRNFKNIWIKTTDDKGTHQVVASRVSKEEYTRIALEAFKDEEFAIKRSVGFSQVVRCLIETRKPIVGFNMMLDILYLYNDFYRKLPRKLNTFKKEFVELFPETYDSKAIFNNSKKYYPEMTDLFNARSLEELYQILRSKEFLSRFLYQPVIESESTKGKEPETLPHDAGFDSYASGYVFIRLAHMLAMKDKGITKEAPTWTDHLRAVNEFKNQINLIRATVHFLDLEKDDRNSIRPQWLVVENRDKSEPLSISKVRLEANF</sequence>